<dbReference type="InterPro" id="IPR003423">
    <property type="entry name" value="OMP_efflux"/>
</dbReference>
<keyword evidence="2" id="KW-0812">Transmembrane</keyword>
<evidence type="ECO:0000313" key="4">
    <source>
        <dbReference type="Proteomes" id="UP000179860"/>
    </source>
</evidence>
<organism evidence="3 4">
    <name type="scientific">Paraburkholderia sprentiae WSM5005</name>
    <dbReference type="NCBI Taxonomy" id="754502"/>
    <lineage>
        <taxon>Bacteria</taxon>
        <taxon>Pseudomonadati</taxon>
        <taxon>Pseudomonadota</taxon>
        <taxon>Betaproteobacteria</taxon>
        <taxon>Burkholderiales</taxon>
        <taxon>Burkholderiaceae</taxon>
        <taxon>Paraburkholderia</taxon>
    </lineage>
</organism>
<comment type="subcellular location">
    <subcellularLocation>
        <location evidence="2">Cell membrane</location>
        <topology evidence="2">Lipid-anchor</topology>
    </subcellularLocation>
</comment>
<keyword evidence="4" id="KW-1185">Reference proteome</keyword>
<dbReference type="NCBIfam" id="TIGR01845">
    <property type="entry name" value="outer_NodT"/>
    <property type="match status" value="1"/>
</dbReference>
<name>A0A1I9YRL5_9BURK</name>
<reference evidence="3" key="2">
    <citation type="submission" date="2021-06" db="EMBL/GenBank/DDBJ databases">
        <authorList>
            <person name="Rogers T.H."/>
            <person name="Ramsay J.P."/>
            <person name="Wang P."/>
            <person name="Terpolilli J."/>
        </authorList>
    </citation>
    <scope>NUCLEOTIDE SEQUENCE [LARGE SCALE GENOMIC DNA]</scope>
    <source>
        <strain evidence="3">WSM5005</strain>
    </source>
</reference>
<dbReference type="PANTHER" id="PTHR30203:SF25">
    <property type="entry name" value="OUTER MEMBRANE PROTEIN-RELATED"/>
    <property type="match status" value="1"/>
</dbReference>
<dbReference type="Gene3D" id="1.20.1600.10">
    <property type="entry name" value="Outer membrane efflux proteins (OEP)"/>
    <property type="match status" value="1"/>
</dbReference>
<dbReference type="PANTHER" id="PTHR30203">
    <property type="entry name" value="OUTER MEMBRANE CATION EFFLUX PROTEIN"/>
    <property type="match status" value="1"/>
</dbReference>
<dbReference type="Gene3D" id="2.20.200.10">
    <property type="entry name" value="Outer membrane efflux proteins (OEP)"/>
    <property type="match status" value="1"/>
</dbReference>
<evidence type="ECO:0000313" key="3">
    <source>
        <dbReference type="EMBL" id="APA88858.2"/>
    </source>
</evidence>
<comment type="similarity">
    <text evidence="1 2">Belongs to the outer membrane factor (OMF) (TC 1.B.17) family.</text>
</comment>
<keyword evidence="2" id="KW-1134">Transmembrane beta strand</keyword>
<dbReference type="EMBL" id="CP017562">
    <property type="protein sequence ID" value="APA88858.2"/>
    <property type="molecule type" value="Genomic_DNA"/>
</dbReference>
<accession>A0A1I9YRL5</accession>
<keyword evidence="2" id="KW-0449">Lipoprotein</keyword>
<dbReference type="GO" id="GO:0005886">
    <property type="term" value="C:plasma membrane"/>
    <property type="evidence" value="ECO:0007669"/>
    <property type="project" value="UniProtKB-SubCell"/>
</dbReference>
<dbReference type="InterPro" id="IPR010131">
    <property type="entry name" value="MdtP/NodT-like"/>
</dbReference>
<dbReference type="KEGG" id="pspw:BJG93_26590"/>
<dbReference type="Proteomes" id="UP000179860">
    <property type="component" value="Chromosome 2"/>
</dbReference>
<dbReference type="SUPFAM" id="SSF56954">
    <property type="entry name" value="Outer membrane efflux proteins (OEP)"/>
    <property type="match status" value="1"/>
</dbReference>
<dbReference type="OrthoDB" id="9770517at2"/>
<keyword evidence="2" id="KW-0472">Membrane</keyword>
<dbReference type="GO" id="GO:0015562">
    <property type="term" value="F:efflux transmembrane transporter activity"/>
    <property type="evidence" value="ECO:0007669"/>
    <property type="project" value="InterPro"/>
</dbReference>
<protein>
    <submittedName>
        <fullName evidence="3">Efflux transporter outer membrane subunit</fullName>
    </submittedName>
</protein>
<dbReference type="STRING" id="754502.BJG93_26590"/>
<dbReference type="AlphaFoldDB" id="A0A1I9YRL5"/>
<dbReference type="Pfam" id="PF02321">
    <property type="entry name" value="OEP"/>
    <property type="match status" value="2"/>
</dbReference>
<sequence length="593" mass="63328">MFLRFSRSSARCAFRSRFSFHQSRRPAAREDIEVKLRPKRGVLDPARCFIACVLAGVLALLLTSCTVGPDFHAPHADVPAQWHDTQRTAANAAAASDVSANGASASTANVASVPTLDTDPDPRWWRSFNDPTLDALIARAALGNLDLQEAVLRIVEARSQVQSAAAQGLPNLRATGSYQREQLGLKGLLQEDGVYDKVDRLGAPNSPVNAIAPGAGAALQNGANNVLDQLSAPINLWQVGFDATWELDLFGRVRRSVEAANAQTEAAYESRNDALLSLEAEVAQTYVQLRGAQTLHDIAGSLVEQQSETVRLTESQAKVGLASQLDVQSAKAQLAQTKTQLPQYDQQIAQALNALAYLVGEPPGALEAQLSTPQAVPPVPPVVPVGLPSTLARRRPDIRRAEANLHAATASVGVAVAQFYPDVSLTGKAGTRATNASDLARWSHLFYSFGPSVSLPIFQGGALVANLRISKAREAETALDYRKTVLIALRDVDNALVVYRTDQARRDALADSVAAQQTSFDLARDSYRKGLTSFINVLDAQRQLAQAREQYAQGTTQVSTDLVSLYKALGGGWQSDADATRATGAARPPGSGG</sequence>
<keyword evidence="2" id="KW-0564">Palmitate</keyword>
<proteinExistence type="inferred from homology"/>
<reference evidence="3" key="1">
    <citation type="submission" date="2016-09" db="EMBL/GenBank/DDBJ databases">
        <title>The Complete Genome of Burkholderia sprentiae wsm5005.</title>
        <authorList>
            <person name="De Meyer S."/>
            <person name="Wang P."/>
            <person name="Terpolilli J."/>
        </authorList>
    </citation>
    <scope>NUCLEOTIDE SEQUENCE [LARGE SCALE GENOMIC DNA]</scope>
    <source>
        <strain evidence="3">WSM5005</strain>
    </source>
</reference>
<gene>
    <name evidence="3" type="ORF">BJG93_26590</name>
</gene>
<evidence type="ECO:0000256" key="1">
    <source>
        <dbReference type="ARBA" id="ARBA00007613"/>
    </source>
</evidence>
<evidence type="ECO:0000256" key="2">
    <source>
        <dbReference type="RuleBase" id="RU362097"/>
    </source>
</evidence>